<dbReference type="RefSeq" id="WP_143556761.1">
    <property type="nucleotide sequence ID" value="NZ_PDJG01000001.1"/>
</dbReference>
<dbReference type="OrthoDB" id="5149497at2"/>
<dbReference type="AlphaFoldDB" id="A0A2A9E7W2"/>
<name>A0A2A9E7W2_9MICO</name>
<reference evidence="1 2" key="1">
    <citation type="submission" date="2017-10" db="EMBL/GenBank/DDBJ databases">
        <title>Sequencing the genomes of 1000 actinobacteria strains.</title>
        <authorList>
            <person name="Klenk H.-P."/>
        </authorList>
    </citation>
    <scope>NUCLEOTIDE SEQUENCE [LARGE SCALE GENOMIC DNA]</scope>
    <source>
        <strain evidence="1 2">DSM 18966</strain>
    </source>
</reference>
<organism evidence="1 2">
    <name type="scientific">Sanguibacter antarcticus</name>
    <dbReference type="NCBI Taxonomy" id="372484"/>
    <lineage>
        <taxon>Bacteria</taxon>
        <taxon>Bacillati</taxon>
        <taxon>Actinomycetota</taxon>
        <taxon>Actinomycetes</taxon>
        <taxon>Micrococcales</taxon>
        <taxon>Sanguibacteraceae</taxon>
        <taxon>Sanguibacter</taxon>
    </lineage>
</organism>
<accession>A0A2A9E7W2</accession>
<evidence type="ECO:0000313" key="1">
    <source>
        <dbReference type="EMBL" id="PFG34651.1"/>
    </source>
</evidence>
<dbReference type="EMBL" id="PDJG01000001">
    <property type="protein sequence ID" value="PFG34651.1"/>
    <property type="molecule type" value="Genomic_DNA"/>
</dbReference>
<sequence length="157" mass="17284">MSAAEQANASEEQLEVLRSETVSFSDYEKAVLKTVECLRSAGIEVVNDQVSNTRGFPEIQYSYGAGSAGRTEAETDAISKECILTHSMFVESLYQETPVVQEAVDANFEPYREAVWECLDGNSVDVERDASRVEYEIKSTDLMVEGGVNCLVEAGYT</sequence>
<gene>
    <name evidence="1" type="ORF">ATL42_2570</name>
</gene>
<proteinExistence type="predicted"/>
<evidence type="ECO:0000313" key="2">
    <source>
        <dbReference type="Proteomes" id="UP000225548"/>
    </source>
</evidence>
<keyword evidence="2" id="KW-1185">Reference proteome</keyword>
<protein>
    <submittedName>
        <fullName evidence="1">Uncharacterized protein</fullName>
    </submittedName>
</protein>
<comment type="caution">
    <text evidence="1">The sequence shown here is derived from an EMBL/GenBank/DDBJ whole genome shotgun (WGS) entry which is preliminary data.</text>
</comment>
<dbReference type="Proteomes" id="UP000225548">
    <property type="component" value="Unassembled WGS sequence"/>
</dbReference>